<dbReference type="InterPro" id="IPR008255">
    <property type="entry name" value="Pyr_nucl-diS_OxRdtase_2_AS"/>
</dbReference>
<reference evidence="7 8" key="1">
    <citation type="submission" date="2018-08" db="EMBL/GenBank/DDBJ databases">
        <title>A genome reference for cultivated species of the human gut microbiota.</title>
        <authorList>
            <person name="Zou Y."/>
            <person name="Xue W."/>
            <person name="Luo G."/>
        </authorList>
    </citation>
    <scope>NUCLEOTIDE SEQUENCE [LARGE SCALE GENOMIC DNA]</scope>
    <source>
        <strain evidence="7 8">AM36-3AA</strain>
    </source>
</reference>
<evidence type="ECO:0000313" key="8">
    <source>
        <dbReference type="Proteomes" id="UP000286104"/>
    </source>
</evidence>
<dbReference type="InterPro" id="IPR050097">
    <property type="entry name" value="Ferredoxin-NADP_redctase_2"/>
</dbReference>
<comment type="caution">
    <text evidence="7">The sequence shown here is derived from an EMBL/GenBank/DDBJ whole genome shotgun (WGS) entry which is preliminary data.</text>
</comment>
<name>A0A413ZY75_9FIRM</name>
<dbReference type="Proteomes" id="UP000286104">
    <property type="component" value="Unassembled WGS sequence"/>
</dbReference>
<evidence type="ECO:0000256" key="4">
    <source>
        <dbReference type="ARBA" id="ARBA00023157"/>
    </source>
</evidence>
<dbReference type="GO" id="GO:0016668">
    <property type="term" value="F:oxidoreductase activity, acting on a sulfur group of donors, NAD(P) as acceptor"/>
    <property type="evidence" value="ECO:0007669"/>
    <property type="project" value="UniProtKB-ARBA"/>
</dbReference>
<gene>
    <name evidence="7" type="ORF">DW848_13905</name>
</gene>
<sequence length="330" mass="35643">MFDIIIIGSGPAGLSAAIYAKRANLNVAVAEKEYEGTGQIAESGNVNNYLGLPNINGYDLGEKFREHAVSLDVEFIEKEAVQIEAVQIEAVQNGEKEESVIYRVKFDDDTIAEARALIYTAGAYPRKAGVPGEDEYTGKGVSYCAICDGAFYKGKTAAVLGGGDTALDDALYLSDICEKVYLVHRRDSFRGAQSTVELLKQKENVELVLNETVTEIYGEKKPTGIKLKSGRTLAVDGVFVAYGSVPQSELIKNLVQLDERGYVVAGEDGITYAATKKGDHDRSIQPGLYVAGDVRTKTLRQVVTAVSDGANAATTATEYLRDINGYKQNI</sequence>
<protein>
    <submittedName>
        <fullName evidence="7">FAD-binding protein</fullName>
    </submittedName>
</protein>
<dbReference type="Gene3D" id="3.50.50.60">
    <property type="entry name" value="FAD/NAD(P)-binding domain"/>
    <property type="match status" value="2"/>
</dbReference>
<dbReference type="PRINTS" id="PR00368">
    <property type="entry name" value="FADPNR"/>
</dbReference>
<feature type="domain" description="FAD/NAD(P)-binding" evidence="6">
    <location>
        <begin position="2"/>
        <end position="309"/>
    </location>
</feature>
<keyword evidence="4" id="KW-1015">Disulfide bond</keyword>
<dbReference type="InterPro" id="IPR023753">
    <property type="entry name" value="FAD/NAD-binding_dom"/>
</dbReference>
<keyword evidence="5" id="KW-0676">Redox-active center</keyword>
<dbReference type="PANTHER" id="PTHR48105">
    <property type="entry name" value="THIOREDOXIN REDUCTASE 1-RELATED-RELATED"/>
    <property type="match status" value="1"/>
</dbReference>
<keyword evidence="1" id="KW-0285">Flavoprotein</keyword>
<dbReference type="SUPFAM" id="SSF51905">
    <property type="entry name" value="FAD/NAD(P)-binding domain"/>
    <property type="match status" value="1"/>
</dbReference>
<organism evidence="7 8">
    <name type="scientific">Agathobacter rectalis</name>
    <dbReference type="NCBI Taxonomy" id="39491"/>
    <lineage>
        <taxon>Bacteria</taxon>
        <taxon>Bacillati</taxon>
        <taxon>Bacillota</taxon>
        <taxon>Clostridia</taxon>
        <taxon>Lachnospirales</taxon>
        <taxon>Lachnospiraceae</taxon>
        <taxon>Agathobacter</taxon>
    </lineage>
</organism>
<dbReference type="InterPro" id="IPR036188">
    <property type="entry name" value="FAD/NAD-bd_sf"/>
</dbReference>
<keyword evidence="3" id="KW-0560">Oxidoreductase</keyword>
<evidence type="ECO:0000256" key="5">
    <source>
        <dbReference type="ARBA" id="ARBA00023284"/>
    </source>
</evidence>
<proteinExistence type="predicted"/>
<dbReference type="Pfam" id="PF07992">
    <property type="entry name" value="Pyr_redox_2"/>
    <property type="match status" value="1"/>
</dbReference>
<dbReference type="PRINTS" id="PR00469">
    <property type="entry name" value="PNDRDTASEII"/>
</dbReference>
<dbReference type="PROSITE" id="PS00573">
    <property type="entry name" value="PYRIDINE_REDOX_2"/>
    <property type="match status" value="1"/>
</dbReference>
<evidence type="ECO:0000256" key="2">
    <source>
        <dbReference type="ARBA" id="ARBA00022827"/>
    </source>
</evidence>
<evidence type="ECO:0000313" key="7">
    <source>
        <dbReference type="EMBL" id="RHC36593.1"/>
    </source>
</evidence>
<dbReference type="AlphaFoldDB" id="A0A413ZY75"/>
<keyword evidence="2" id="KW-0274">FAD</keyword>
<accession>A0A413ZY75</accession>
<evidence type="ECO:0000256" key="3">
    <source>
        <dbReference type="ARBA" id="ARBA00023002"/>
    </source>
</evidence>
<dbReference type="RefSeq" id="WP_117918706.1">
    <property type="nucleotide sequence ID" value="NZ_QRUL01000023.1"/>
</dbReference>
<dbReference type="EMBL" id="QSHU01000024">
    <property type="protein sequence ID" value="RHC36593.1"/>
    <property type="molecule type" value="Genomic_DNA"/>
</dbReference>
<evidence type="ECO:0000256" key="1">
    <source>
        <dbReference type="ARBA" id="ARBA00022630"/>
    </source>
</evidence>
<evidence type="ECO:0000259" key="6">
    <source>
        <dbReference type="Pfam" id="PF07992"/>
    </source>
</evidence>